<sequence length="114" mass="13552">MLKLFWVRRHLKHVLHLLTRDDPTLTLSEVHCRLETSHRLLMDLQPKIDQSHLRRWERWSVILFHFRRDEVLTQVARAHQHLQKSSGPEDIRLAHGCLLRLHFRMLDVSGSAAG</sequence>
<protein>
    <submittedName>
        <fullName evidence="1">Uncharacterized protein</fullName>
    </submittedName>
</protein>
<evidence type="ECO:0000313" key="2">
    <source>
        <dbReference type="Proteomes" id="UP000321306"/>
    </source>
</evidence>
<proteinExistence type="predicted"/>
<dbReference type="RefSeq" id="WP_146882946.1">
    <property type="nucleotide sequence ID" value="NZ_BJXB01000004.1"/>
</dbReference>
<gene>
    <name evidence="1" type="ORF">DC3_11210</name>
</gene>
<dbReference type="AlphaFoldDB" id="A0A511MZC6"/>
<keyword evidence="2" id="KW-1185">Reference proteome</keyword>
<name>A0A511MZC6_DEIC1</name>
<accession>A0A511MZC6</accession>
<evidence type="ECO:0000313" key="1">
    <source>
        <dbReference type="EMBL" id="GEM45486.1"/>
    </source>
</evidence>
<dbReference type="EMBL" id="BJXB01000004">
    <property type="protein sequence ID" value="GEM45486.1"/>
    <property type="molecule type" value="Genomic_DNA"/>
</dbReference>
<comment type="caution">
    <text evidence="1">The sequence shown here is derived from an EMBL/GenBank/DDBJ whole genome shotgun (WGS) entry which is preliminary data.</text>
</comment>
<organism evidence="1 2">
    <name type="scientific">Deinococcus cellulosilyticus (strain DSM 18568 / NBRC 106333 / KACC 11606 / 5516J-15)</name>
    <dbReference type="NCBI Taxonomy" id="1223518"/>
    <lineage>
        <taxon>Bacteria</taxon>
        <taxon>Thermotogati</taxon>
        <taxon>Deinococcota</taxon>
        <taxon>Deinococci</taxon>
        <taxon>Deinococcales</taxon>
        <taxon>Deinococcaceae</taxon>
        <taxon>Deinococcus</taxon>
    </lineage>
</organism>
<dbReference type="Proteomes" id="UP000321306">
    <property type="component" value="Unassembled WGS sequence"/>
</dbReference>
<reference evidence="1 2" key="1">
    <citation type="submission" date="2019-07" db="EMBL/GenBank/DDBJ databases">
        <title>Whole genome shotgun sequence of Deinococcus cellulosilyticus NBRC 106333.</title>
        <authorList>
            <person name="Hosoyama A."/>
            <person name="Uohara A."/>
            <person name="Ohji S."/>
            <person name="Ichikawa N."/>
        </authorList>
    </citation>
    <scope>NUCLEOTIDE SEQUENCE [LARGE SCALE GENOMIC DNA]</scope>
    <source>
        <strain evidence="1 2">NBRC 106333</strain>
    </source>
</reference>